<comment type="caution">
    <text evidence="1">The sequence shown here is derived from an EMBL/GenBank/DDBJ whole genome shotgun (WGS) entry which is preliminary data.</text>
</comment>
<dbReference type="AlphaFoldDB" id="A0ABD0JY96"/>
<proteinExistence type="predicted"/>
<keyword evidence="2" id="KW-1185">Reference proteome</keyword>
<organism evidence="1 2">
    <name type="scientific">Batillaria attramentaria</name>
    <dbReference type="NCBI Taxonomy" id="370345"/>
    <lineage>
        <taxon>Eukaryota</taxon>
        <taxon>Metazoa</taxon>
        <taxon>Spiralia</taxon>
        <taxon>Lophotrochozoa</taxon>
        <taxon>Mollusca</taxon>
        <taxon>Gastropoda</taxon>
        <taxon>Caenogastropoda</taxon>
        <taxon>Sorbeoconcha</taxon>
        <taxon>Cerithioidea</taxon>
        <taxon>Batillariidae</taxon>
        <taxon>Batillaria</taxon>
    </lineage>
</organism>
<reference evidence="1 2" key="1">
    <citation type="journal article" date="2023" name="Sci. Data">
        <title>Genome assembly of the Korean intertidal mud-creeper Batillaria attramentaria.</title>
        <authorList>
            <person name="Patra A.K."/>
            <person name="Ho P.T."/>
            <person name="Jun S."/>
            <person name="Lee S.J."/>
            <person name="Kim Y."/>
            <person name="Won Y.J."/>
        </authorList>
    </citation>
    <scope>NUCLEOTIDE SEQUENCE [LARGE SCALE GENOMIC DNA]</scope>
    <source>
        <strain evidence="1">Wonlab-2016</strain>
    </source>
</reference>
<sequence length="130" mass="14475">MNTQTPSKLDMDKLSSTHVVTIATMSFKLLCRKYQRPKVHSRRTSTSSIANRSTSSLDNEWHCVHGGSVKPSHFRLDVVAFPEKASDPTTNDYTSVSSANATIVSELRKCSLWDEDAQNTLRLSDASIPF</sequence>
<name>A0ABD0JY96_9CAEN</name>
<dbReference type="Proteomes" id="UP001519460">
    <property type="component" value="Unassembled WGS sequence"/>
</dbReference>
<protein>
    <submittedName>
        <fullName evidence="1">Uncharacterized protein</fullName>
    </submittedName>
</protein>
<evidence type="ECO:0000313" key="2">
    <source>
        <dbReference type="Proteomes" id="UP001519460"/>
    </source>
</evidence>
<evidence type="ECO:0000313" key="1">
    <source>
        <dbReference type="EMBL" id="KAK7479724.1"/>
    </source>
</evidence>
<accession>A0ABD0JY96</accession>
<dbReference type="EMBL" id="JACVVK020000296">
    <property type="protein sequence ID" value="KAK7479724.1"/>
    <property type="molecule type" value="Genomic_DNA"/>
</dbReference>
<gene>
    <name evidence="1" type="ORF">BaRGS_00029000</name>
</gene>